<dbReference type="OrthoDB" id="6121372at2"/>
<proteinExistence type="predicted"/>
<keyword evidence="2" id="KW-1185">Reference proteome</keyword>
<reference evidence="1 2" key="1">
    <citation type="submission" date="2017-07" db="EMBL/GenBank/DDBJ databases">
        <title>Annotated genome sequence of Bacterioplanes sanyensis isolated from Red Sea.</title>
        <authorList>
            <person name="Rehman Z.U."/>
        </authorList>
    </citation>
    <scope>NUCLEOTIDE SEQUENCE [LARGE SCALE GENOMIC DNA]</scope>
    <source>
        <strain evidence="1 2">NV9</strain>
    </source>
</reference>
<accession>A0A222FQF8</accession>
<sequence length="82" mass="9522">MNQPLRAEYAHQDDHISTIMSERVLVPITCQHCKMDTDVSVATLTQQHPFLCEHCYQINRLSSAELHVMVGVLERFGYHLKR</sequence>
<name>A0A222FQF8_9GAMM</name>
<organism evidence="1 2">
    <name type="scientific">Bacterioplanes sanyensis</name>
    <dbReference type="NCBI Taxonomy" id="1249553"/>
    <lineage>
        <taxon>Bacteria</taxon>
        <taxon>Pseudomonadati</taxon>
        <taxon>Pseudomonadota</taxon>
        <taxon>Gammaproteobacteria</taxon>
        <taxon>Oceanospirillales</taxon>
        <taxon>Oceanospirillaceae</taxon>
        <taxon>Bacterioplanes</taxon>
    </lineage>
</organism>
<dbReference type="Proteomes" id="UP000202440">
    <property type="component" value="Chromosome"/>
</dbReference>
<evidence type="ECO:0000313" key="2">
    <source>
        <dbReference type="Proteomes" id="UP000202440"/>
    </source>
</evidence>
<dbReference type="AlphaFoldDB" id="A0A222FQF8"/>
<dbReference type="EMBL" id="CP022530">
    <property type="protein sequence ID" value="ASP40746.1"/>
    <property type="molecule type" value="Genomic_DNA"/>
</dbReference>
<gene>
    <name evidence="1" type="ORF">CHH28_19645</name>
</gene>
<dbReference type="RefSeq" id="WP_094061906.1">
    <property type="nucleotide sequence ID" value="NZ_CP022530.1"/>
</dbReference>
<evidence type="ECO:0000313" key="1">
    <source>
        <dbReference type="EMBL" id="ASP40746.1"/>
    </source>
</evidence>
<protein>
    <submittedName>
        <fullName evidence="1">Uncharacterized protein</fullName>
    </submittedName>
</protein>
<dbReference type="KEGG" id="bsan:CHH28_19645"/>